<dbReference type="AlphaFoldDB" id="C8VPR0"/>
<keyword evidence="3" id="KW-1185">Reference proteome</keyword>
<dbReference type="KEGG" id="ani:ANIA_01847"/>
<name>C8VPR0_EMENI</name>
<feature type="region of interest" description="Disordered" evidence="1">
    <location>
        <begin position="81"/>
        <end position="161"/>
    </location>
</feature>
<dbReference type="PANTHER" id="PTHR42053">
    <property type="match status" value="1"/>
</dbReference>
<dbReference type="VEuPathDB" id="FungiDB:AN1847"/>
<organism evidence="2 3">
    <name type="scientific">Emericella nidulans (strain FGSC A4 / ATCC 38163 / CBS 112.46 / NRRL 194 / M139)</name>
    <name type="common">Aspergillus nidulans</name>
    <dbReference type="NCBI Taxonomy" id="227321"/>
    <lineage>
        <taxon>Eukaryota</taxon>
        <taxon>Fungi</taxon>
        <taxon>Dikarya</taxon>
        <taxon>Ascomycota</taxon>
        <taxon>Pezizomycotina</taxon>
        <taxon>Eurotiomycetes</taxon>
        <taxon>Eurotiomycetidae</taxon>
        <taxon>Eurotiales</taxon>
        <taxon>Aspergillaceae</taxon>
        <taxon>Aspergillus</taxon>
        <taxon>Aspergillus subgen. Nidulantes</taxon>
    </lineage>
</organism>
<dbReference type="eggNOG" id="ENOG502SFH4">
    <property type="taxonomic scope" value="Eukaryota"/>
</dbReference>
<accession>C8VPR0</accession>
<protein>
    <submittedName>
        <fullName evidence="2">Uncharacterized protein</fullName>
    </submittedName>
</protein>
<dbReference type="OrthoDB" id="5405654at2759"/>
<feature type="region of interest" description="Disordered" evidence="1">
    <location>
        <begin position="202"/>
        <end position="221"/>
    </location>
</feature>
<dbReference type="EMBL" id="BN001307">
    <property type="protein sequence ID" value="CBF85679.1"/>
    <property type="molecule type" value="Genomic_DNA"/>
</dbReference>
<reference evidence="3" key="1">
    <citation type="journal article" date="2005" name="Nature">
        <title>Sequencing of Aspergillus nidulans and comparative analysis with A. fumigatus and A. oryzae.</title>
        <authorList>
            <person name="Galagan J.E."/>
            <person name="Calvo S.E."/>
            <person name="Cuomo C."/>
            <person name="Ma L.J."/>
            <person name="Wortman J.R."/>
            <person name="Batzoglou S."/>
            <person name="Lee S.I."/>
            <person name="Basturkmen M."/>
            <person name="Spevak C.C."/>
            <person name="Clutterbuck J."/>
            <person name="Kapitonov V."/>
            <person name="Jurka J."/>
            <person name="Scazzocchio C."/>
            <person name="Farman M."/>
            <person name="Butler J."/>
            <person name="Purcell S."/>
            <person name="Harris S."/>
            <person name="Braus G.H."/>
            <person name="Draht O."/>
            <person name="Busch S."/>
            <person name="D'Enfert C."/>
            <person name="Bouchier C."/>
            <person name="Goldman G.H."/>
            <person name="Bell-Pedersen D."/>
            <person name="Griffiths-Jones S."/>
            <person name="Doonan J.H."/>
            <person name="Yu J."/>
            <person name="Vienken K."/>
            <person name="Pain A."/>
            <person name="Freitag M."/>
            <person name="Selker E.U."/>
            <person name="Archer D.B."/>
            <person name="Penalva M.A."/>
            <person name="Oakley B.R."/>
            <person name="Momany M."/>
            <person name="Tanaka T."/>
            <person name="Kumagai T."/>
            <person name="Asai K."/>
            <person name="Machida M."/>
            <person name="Nierman W.C."/>
            <person name="Denning D.W."/>
            <person name="Caddick M."/>
            <person name="Hynes M."/>
            <person name="Paoletti M."/>
            <person name="Fischer R."/>
            <person name="Miller B."/>
            <person name="Dyer P."/>
            <person name="Sachs M.S."/>
            <person name="Osmani S.A."/>
            <person name="Birren B.W."/>
        </authorList>
    </citation>
    <scope>NUCLEOTIDE SEQUENCE [LARGE SCALE GENOMIC DNA]</scope>
    <source>
        <strain evidence="3">FGSC A4 / ATCC 38163 / CBS 112.46 / NRRL 194 / M139</strain>
    </source>
</reference>
<evidence type="ECO:0000313" key="3">
    <source>
        <dbReference type="Proteomes" id="UP000000560"/>
    </source>
</evidence>
<feature type="compositionally biased region" description="Polar residues" evidence="1">
    <location>
        <begin position="26"/>
        <end position="41"/>
    </location>
</feature>
<reference evidence="3" key="2">
    <citation type="journal article" date="2009" name="Fungal Genet. Biol.">
        <title>The 2008 update of the Aspergillus nidulans genome annotation: a community effort.</title>
        <authorList>
            <person name="Wortman J.R."/>
            <person name="Gilsenan J.M."/>
            <person name="Joardar V."/>
            <person name="Deegan J."/>
            <person name="Clutterbuck J."/>
            <person name="Andersen M.R."/>
            <person name="Archer D."/>
            <person name="Bencina M."/>
            <person name="Braus G."/>
            <person name="Coutinho P."/>
            <person name="von Dohren H."/>
            <person name="Doonan J."/>
            <person name="Driessen A.J."/>
            <person name="Durek P."/>
            <person name="Espeso E."/>
            <person name="Fekete E."/>
            <person name="Flipphi M."/>
            <person name="Estrada C.G."/>
            <person name="Geysens S."/>
            <person name="Goldman G."/>
            <person name="de Groot P.W."/>
            <person name="Hansen K."/>
            <person name="Harris S.D."/>
            <person name="Heinekamp T."/>
            <person name="Helmstaedt K."/>
            <person name="Henrissat B."/>
            <person name="Hofmann G."/>
            <person name="Homan T."/>
            <person name="Horio T."/>
            <person name="Horiuchi H."/>
            <person name="James S."/>
            <person name="Jones M."/>
            <person name="Karaffa L."/>
            <person name="Karanyi Z."/>
            <person name="Kato M."/>
            <person name="Keller N."/>
            <person name="Kelly D.E."/>
            <person name="Kiel J.A."/>
            <person name="Kim J.M."/>
            <person name="van der Klei I.J."/>
            <person name="Klis F.M."/>
            <person name="Kovalchuk A."/>
            <person name="Krasevec N."/>
            <person name="Kubicek C.P."/>
            <person name="Liu B."/>
            <person name="Maccabe A."/>
            <person name="Meyer V."/>
            <person name="Mirabito P."/>
            <person name="Miskei M."/>
            <person name="Mos M."/>
            <person name="Mullins J."/>
            <person name="Nelson D.R."/>
            <person name="Nielsen J."/>
            <person name="Oakley B.R."/>
            <person name="Osmani S.A."/>
            <person name="Pakula T."/>
            <person name="Paszewski A."/>
            <person name="Paulsen I."/>
            <person name="Pilsyk S."/>
            <person name="Pocsi I."/>
            <person name="Punt P.J."/>
            <person name="Ram A.F."/>
            <person name="Ren Q."/>
            <person name="Robellet X."/>
            <person name="Robson G."/>
            <person name="Seiboth B."/>
            <person name="van Solingen P."/>
            <person name="Specht T."/>
            <person name="Sun J."/>
            <person name="Taheri-Talesh N."/>
            <person name="Takeshita N."/>
            <person name="Ussery D."/>
            <person name="vanKuyk P.A."/>
            <person name="Visser H."/>
            <person name="van de Vondervoort P.J."/>
            <person name="de Vries R.P."/>
            <person name="Walton J."/>
            <person name="Xiang X."/>
            <person name="Xiong Y."/>
            <person name="Zeng A.P."/>
            <person name="Brandt B.W."/>
            <person name="Cornell M.J."/>
            <person name="van den Hondel C.A."/>
            <person name="Visser J."/>
            <person name="Oliver S.G."/>
            <person name="Turner G."/>
        </authorList>
    </citation>
    <scope>GENOME REANNOTATION</scope>
    <source>
        <strain evidence="3">FGSC A4 / ATCC 38163 / CBS 112.46 / NRRL 194 / M139</strain>
    </source>
</reference>
<feature type="region of interest" description="Disordered" evidence="1">
    <location>
        <begin position="1"/>
        <end position="44"/>
    </location>
</feature>
<dbReference type="PANTHER" id="PTHR42053:SF2">
    <property type="match status" value="1"/>
</dbReference>
<dbReference type="Proteomes" id="UP000000560">
    <property type="component" value="Chromosome VII"/>
</dbReference>
<sequence>MPSIKPVLPPLRTPSNITFPSELHTDSSAGSGKNEDSSSTPITPPAAYTEFLKVFTPIFSSPTSAEGVDFSKYKFDRHNVHSAQSQPSSAVSGSFNFNEPARSATTLPPLTPLVPSHSRRELSNLRRLRIPPALRYSPTSAEPPRSAGPRSAGPRSATLDRTPYSPIDWRLRYLDAPRSANPRSSNHKMSVRHVITHTITYKTTELDAPPRGKRRKHSHDDSESNAAFWNMVFQRGHYSVLFSFVNISHMNNNLEAYLGAEAQQPIPSQKPVSWHELLVYLVTGSIAL</sequence>
<dbReference type="GeneID" id="2875740"/>
<feature type="compositionally biased region" description="Polar residues" evidence="1">
    <location>
        <begin position="81"/>
        <end position="97"/>
    </location>
</feature>
<proteinExistence type="predicted"/>
<evidence type="ECO:0000313" key="2">
    <source>
        <dbReference type="EMBL" id="CBF85679.1"/>
    </source>
</evidence>
<gene>
    <name evidence="2" type="ORF">ANIA_01847</name>
</gene>
<dbReference type="InParanoid" id="C8VPR0"/>
<evidence type="ECO:0000256" key="1">
    <source>
        <dbReference type="SAM" id="MobiDB-lite"/>
    </source>
</evidence>
<dbReference type="RefSeq" id="XP_050468744.1">
    <property type="nucleotide sequence ID" value="XM_050612881.1"/>
</dbReference>
<dbReference type="HOGENOM" id="CLU_042426_1_0_1"/>
<dbReference type="OMA" id="TPMSATY"/>